<dbReference type="Proteomes" id="UP000279968">
    <property type="component" value="Unassembled WGS sequence"/>
</dbReference>
<dbReference type="EMBL" id="RBAN01000001">
    <property type="protein sequence ID" value="RKN58676.1"/>
    <property type="molecule type" value="Genomic_DNA"/>
</dbReference>
<protein>
    <submittedName>
        <fullName evidence="2">Uncharacterized protein</fullName>
    </submittedName>
</protein>
<reference evidence="2 3" key="1">
    <citation type="journal article" date="2015" name="Int. J. Syst. Evol. Microbiol.">
        <title>Micromonospora costi sp. nov., isolated from a leaf of Costus speciosus.</title>
        <authorList>
            <person name="Thawai C."/>
        </authorList>
    </citation>
    <scope>NUCLEOTIDE SEQUENCE [LARGE SCALE GENOMIC DNA]</scope>
    <source>
        <strain evidence="2 3">CS1-12</strain>
    </source>
</reference>
<sequence length="77" mass="8377">MALDHEVAREHDRAGDQVSTATVIAYTVAAVVLFGWFLYGWLVLRQGFINSVGEAAGTGFALLLIISVVGTVRRSRR</sequence>
<accession>A0A3B0AHJ7</accession>
<dbReference type="AlphaFoldDB" id="A0A3B0AHJ7"/>
<gene>
    <name evidence="2" type="ORF">D7193_09155</name>
</gene>
<feature type="transmembrane region" description="Helical" evidence="1">
    <location>
        <begin position="21"/>
        <end position="42"/>
    </location>
</feature>
<dbReference type="OrthoDB" id="3405688at2"/>
<keyword evidence="3" id="KW-1185">Reference proteome</keyword>
<organism evidence="2 3">
    <name type="scientific">Micromonospora costi</name>
    <dbReference type="NCBI Taxonomy" id="1530042"/>
    <lineage>
        <taxon>Bacteria</taxon>
        <taxon>Bacillati</taxon>
        <taxon>Actinomycetota</taxon>
        <taxon>Actinomycetes</taxon>
        <taxon>Micromonosporales</taxon>
        <taxon>Micromonosporaceae</taxon>
        <taxon>Micromonospora</taxon>
    </lineage>
</organism>
<feature type="transmembrane region" description="Helical" evidence="1">
    <location>
        <begin position="48"/>
        <end position="72"/>
    </location>
</feature>
<dbReference type="RefSeq" id="WP_120778834.1">
    <property type="nucleotide sequence ID" value="NZ_JBHLUP010000009.1"/>
</dbReference>
<name>A0A3B0AHJ7_9ACTN</name>
<keyword evidence="1" id="KW-1133">Transmembrane helix</keyword>
<evidence type="ECO:0000313" key="3">
    <source>
        <dbReference type="Proteomes" id="UP000279968"/>
    </source>
</evidence>
<comment type="caution">
    <text evidence="2">The sequence shown here is derived from an EMBL/GenBank/DDBJ whole genome shotgun (WGS) entry which is preliminary data.</text>
</comment>
<keyword evidence="1" id="KW-0812">Transmembrane</keyword>
<evidence type="ECO:0000256" key="1">
    <source>
        <dbReference type="SAM" id="Phobius"/>
    </source>
</evidence>
<evidence type="ECO:0000313" key="2">
    <source>
        <dbReference type="EMBL" id="RKN58676.1"/>
    </source>
</evidence>
<proteinExistence type="predicted"/>
<keyword evidence="1" id="KW-0472">Membrane</keyword>